<keyword evidence="3" id="KW-1003">Cell membrane</keyword>
<comment type="subcellular location">
    <subcellularLocation>
        <location evidence="1">Membrane</location>
        <topology evidence="1">Multi-pass membrane protein</topology>
    </subcellularLocation>
</comment>
<evidence type="ECO:0008006" key="10">
    <source>
        <dbReference type="Google" id="ProtNLM"/>
    </source>
</evidence>
<dbReference type="GO" id="GO:0055085">
    <property type="term" value="P:transmembrane transport"/>
    <property type="evidence" value="ECO:0007669"/>
    <property type="project" value="InterPro"/>
</dbReference>
<feature type="transmembrane region" description="Helical" evidence="7">
    <location>
        <begin position="29"/>
        <end position="47"/>
    </location>
</feature>
<dbReference type="InterPro" id="IPR004776">
    <property type="entry name" value="Mem_transp_PIN-like"/>
</dbReference>
<organism evidence="8 9">
    <name type="scientific">Pseudovibrio exalbescens</name>
    <dbReference type="NCBI Taxonomy" id="197461"/>
    <lineage>
        <taxon>Bacteria</taxon>
        <taxon>Pseudomonadati</taxon>
        <taxon>Pseudomonadota</taxon>
        <taxon>Alphaproteobacteria</taxon>
        <taxon>Hyphomicrobiales</taxon>
        <taxon>Stappiaceae</taxon>
        <taxon>Pseudovibrio</taxon>
    </lineage>
</organism>
<comment type="caution">
    <text evidence="8">The sequence shown here is derived from an EMBL/GenBank/DDBJ whole genome shotgun (WGS) entry which is preliminary data.</text>
</comment>
<dbReference type="GO" id="GO:0016020">
    <property type="term" value="C:membrane"/>
    <property type="evidence" value="ECO:0007669"/>
    <property type="project" value="UniProtKB-SubCell"/>
</dbReference>
<dbReference type="PANTHER" id="PTHR36838">
    <property type="entry name" value="AUXIN EFFLUX CARRIER FAMILY PROTEIN"/>
    <property type="match status" value="1"/>
</dbReference>
<evidence type="ECO:0000256" key="3">
    <source>
        <dbReference type="ARBA" id="ARBA00022475"/>
    </source>
</evidence>
<sequence>MFAAVVLGYGFGWLKLFDKDEANVINKTVFYVFLPALLFKLVAQAPFEKFDYLYVVGYSLSEALVYGLTFFLAYKVFNRCIKESLLLGMAAAFCNHTFFILPIAEVLYGHEATLPVVSVIVVDNLIVLGGTVLALELMTKNGQGSPFHNLCATFYTNPNIMALALGLAVNLCGISTNNGIGVYADFLGSAAAPASLFALGLVLSTQRVGFASPLVLSASALKLVVVPAIAWVLFAIAFALPQFWIGPGVLVAAGPSGVLAFVIGVQYKAPEEFLSQVILVTTFLSVITVTAVAAITV</sequence>
<dbReference type="PANTHER" id="PTHR36838:SF3">
    <property type="entry name" value="TRANSPORTER AUXIN EFFLUX CARRIER EC FAMILY"/>
    <property type="match status" value="1"/>
</dbReference>
<evidence type="ECO:0000256" key="4">
    <source>
        <dbReference type="ARBA" id="ARBA00022692"/>
    </source>
</evidence>
<dbReference type="EMBL" id="LVVZ01000014">
    <property type="protein sequence ID" value="OKL44645.1"/>
    <property type="molecule type" value="Genomic_DNA"/>
</dbReference>
<gene>
    <name evidence="8" type="ORF">A3843_09765</name>
</gene>
<protein>
    <recommendedName>
        <fullName evidence="10">Transporter YfdV</fullName>
    </recommendedName>
</protein>
<keyword evidence="6 7" id="KW-0472">Membrane</keyword>
<dbReference type="Pfam" id="PF03547">
    <property type="entry name" value="Mem_trans"/>
    <property type="match status" value="2"/>
</dbReference>
<keyword evidence="4 7" id="KW-0812">Transmembrane</keyword>
<keyword evidence="2" id="KW-0813">Transport</keyword>
<evidence type="ECO:0000313" key="8">
    <source>
        <dbReference type="EMBL" id="OKL44645.1"/>
    </source>
</evidence>
<reference evidence="8 9" key="1">
    <citation type="submission" date="2016-03" db="EMBL/GenBank/DDBJ databases">
        <title>Genome sequence of Nesiotobacter sp. nov., a moderately halophilic alphaproteobacterium isolated from the Yellow Sea, China.</title>
        <authorList>
            <person name="Zhang G."/>
            <person name="Zhang R."/>
        </authorList>
    </citation>
    <scope>NUCLEOTIDE SEQUENCE [LARGE SCALE GENOMIC DNA]</scope>
    <source>
        <strain evidence="8 9">WB1-6</strain>
    </source>
</reference>
<feature type="transmembrane region" description="Helical" evidence="7">
    <location>
        <begin position="147"/>
        <end position="168"/>
    </location>
</feature>
<evidence type="ECO:0000256" key="2">
    <source>
        <dbReference type="ARBA" id="ARBA00022448"/>
    </source>
</evidence>
<feature type="transmembrane region" description="Helical" evidence="7">
    <location>
        <begin position="214"/>
        <end position="238"/>
    </location>
</feature>
<proteinExistence type="predicted"/>
<dbReference type="AlphaFoldDB" id="A0A1U7JIW8"/>
<feature type="transmembrane region" description="Helical" evidence="7">
    <location>
        <begin position="244"/>
        <end position="265"/>
    </location>
</feature>
<feature type="transmembrane region" description="Helical" evidence="7">
    <location>
        <begin position="277"/>
        <end position="296"/>
    </location>
</feature>
<name>A0A1U7JIW8_9HYPH</name>
<evidence type="ECO:0000313" key="9">
    <source>
        <dbReference type="Proteomes" id="UP000185783"/>
    </source>
</evidence>
<evidence type="ECO:0000256" key="1">
    <source>
        <dbReference type="ARBA" id="ARBA00004141"/>
    </source>
</evidence>
<evidence type="ECO:0000256" key="7">
    <source>
        <dbReference type="SAM" id="Phobius"/>
    </source>
</evidence>
<evidence type="ECO:0000256" key="6">
    <source>
        <dbReference type="ARBA" id="ARBA00023136"/>
    </source>
</evidence>
<dbReference type="STRING" id="197461.A3843_09765"/>
<feature type="transmembrane region" description="Helical" evidence="7">
    <location>
        <begin position="85"/>
        <end position="104"/>
    </location>
</feature>
<keyword evidence="5 7" id="KW-1133">Transmembrane helix</keyword>
<feature type="transmembrane region" description="Helical" evidence="7">
    <location>
        <begin position="180"/>
        <end position="202"/>
    </location>
</feature>
<feature type="transmembrane region" description="Helical" evidence="7">
    <location>
        <begin position="53"/>
        <end position="73"/>
    </location>
</feature>
<feature type="transmembrane region" description="Helical" evidence="7">
    <location>
        <begin position="116"/>
        <end position="135"/>
    </location>
</feature>
<evidence type="ECO:0000256" key="5">
    <source>
        <dbReference type="ARBA" id="ARBA00022989"/>
    </source>
</evidence>
<keyword evidence="9" id="KW-1185">Reference proteome</keyword>
<dbReference type="Proteomes" id="UP000185783">
    <property type="component" value="Unassembled WGS sequence"/>
</dbReference>
<accession>A0A1U7JIW8</accession>